<dbReference type="InterPro" id="IPR036388">
    <property type="entry name" value="WH-like_DNA-bd_sf"/>
</dbReference>
<reference evidence="2" key="1">
    <citation type="journal article" date="2020" name="mSystems">
        <title>Genome- and Community-Level Interaction Insights into Carbon Utilization and Element Cycling Functions of Hydrothermarchaeota in Hydrothermal Sediment.</title>
        <authorList>
            <person name="Zhou Z."/>
            <person name="Liu Y."/>
            <person name="Xu W."/>
            <person name="Pan J."/>
            <person name="Luo Z.H."/>
            <person name="Li M."/>
        </authorList>
    </citation>
    <scope>NUCLEOTIDE SEQUENCE [LARGE SCALE GENOMIC DNA]</scope>
    <source>
        <strain evidence="2">SpSt-637</strain>
        <strain evidence="1">SpSt-667</strain>
    </source>
</reference>
<name>A0A7C4JK46_9CREN</name>
<dbReference type="SUPFAM" id="SSF46785">
    <property type="entry name" value="Winged helix' DNA-binding domain"/>
    <property type="match status" value="1"/>
</dbReference>
<dbReference type="InterPro" id="IPR036390">
    <property type="entry name" value="WH_DNA-bd_sf"/>
</dbReference>
<gene>
    <name evidence="2" type="ORF">ENU08_06490</name>
    <name evidence="1" type="ORF">ENU41_00050</name>
</gene>
<dbReference type="EMBL" id="DTBD01000056">
    <property type="protein sequence ID" value="HGQ64874.1"/>
    <property type="molecule type" value="Genomic_DNA"/>
</dbReference>
<organism evidence="2">
    <name type="scientific">Ignisphaera aggregans</name>
    <dbReference type="NCBI Taxonomy" id="334771"/>
    <lineage>
        <taxon>Archaea</taxon>
        <taxon>Thermoproteota</taxon>
        <taxon>Thermoprotei</taxon>
        <taxon>Desulfurococcales</taxon>
        <taxon>Desulfurococcaceae</taxon>
        <taxon>Ignisphaera</taxon>
    </lineage>
</organism>
<proteinExistence type="predicted"/>
<evidence type="ECO:0000313" key="2">
    <source>
        <dbReference type="EMBL" id="HGQ64874.1"/>
    </source>
</evidence>
<accession>A0A7C4JK46</accession>
<comment type="caution">
    <text evidence="2">The sequence shown here is derived from an EMBL/GenBank/DDBJ whole genome shotgun (WGS) entry which is preliminary data.</text>
</comment>
<protein>
    <submittedName>
        <fullName evidence="2">PadR family transcriptional regulator</fullName>
    </submittedName>
</protein>
<dbReference type="AlphaFoldDB" id="A0A7C4JK46"/>
<dbReference type="Gene3D" id="1.10.10.10">
    <property type="entry name" value="Winged helix-like DNA-binding domain superfamily/Winged helix DNA-binding domain"/>
    <property type="match status" value="1"/>
</dbReference>
<dbReference type="EMBL" id="DTCK01000002">
    <property type="protein sequence ID" value="HGQ35058.1"/>
    <property type="molecule type" value="Genomic_DNA"/>
</dbReference>
<evidence type="ECO:0000313" key="1">
    <source>
        <dbReference type="EMBL" id="HGQ35058.1"/>
    </source>
</evidence>
<sequence>MDESKALKRLMRKLTVETLWIYVVRVLMDFGPMRAYDIRKKLVAVLELKIPAITVYSVIYKLRGEGIIEQVKVGDEMLYRVTSRGIEEFKRALRFLENVISKLRFEEAKP</sequence>